<comment type="caution">
    <text evidence="2">The sequence shown here is derived from an EMBL/GenBank/DDBJ whole genome shotgun (WGS) entry which is preliminary data.</text>
</comment>
<sequence length="68" mass="7406">MESPLAFLLVAVLAVQLPIAVLVAVDARRLGLANPERYELGILVPAGGLVVILVYLSRRRELPREAED</sequence>
<accession>A0ABD5PS55</accession>
<dbReference type="EMBL" id="JBHSFA010000007">
    <property type="protein sequence ID" value="MFC4543140.1"/>
    <property type="molecule type" value="Genomic_DNA"/>
</dbReference>
<keyword evidence="1" id="KW-0812">Transmembrane</keyword>
<gene>
    <name evidence="2" type="ORF">ACFO5R_14515</name>
</gene>
<feature type="transmembrane region" description="Helical" evidence="1">
    <location>
        <begin position="40"/>
        <end position="56"/>
    </location>
</feature>
<keyword evidence="1" id="KW-1133">Transmembrane helix</keyword>
<name>A0ABD5PS55_9EURY</name>
<evidence type="ECO:0000313" key="3">
    <source>
        <dbReference type="Proteomes" id="UP001595898"/>
    </source>
</evidence>
<protein>
    <submittedName>
        <fullName evidence="2">Uncharacterized protein</fullName>
    </submittedName>
</protein>
<keyword evidence="3" id="KW-1185">Reference proteome</keyword>
<dbReference type="Proteomes" id="UP001595898">
    <property type="component" value="Unassembled WGS sequence"/>
</dbReference>
<keyword evidence="1" id="KW-0472">Membrane</keyword>
<dbReference type="RefSeq" id="WP_250140177.1">
    <property type="nucleotide sequence ID" value="NZ_JALIQP010000002.1"/>
</dbReference>
<evidence type="ECO:0000256" key="1">
    <source>
        <dbReference type="SAM" id="Phobius"/>
    </source>
</evidence>
<organism evidence="2 3">
    <name type="scientific">Halosolutus amylolyticus</name>
    <dbReference type="NCBI Taxonomy" id="2932267"/>
    <lineage>
        <taxon>Archaea</taxon>
        <taxon>Methanobacteriati</taxon>
        <taxon>Methanobacteriota</taxon>
        <taxon>Stenosarchaea group</taxon>
        <taxon>Halobacteria</taxon>
        <taxon>Halobacteriales</taxon>
        <taxon>Natrialbaceae</taxon>
        <taxon>Halosolutus</taxon>
    </lineage>
</organism>
<evidence type="ECO:0000313" key="2">
    <source>
        <dbReference type="EMBL" id="MFC4543140.1"/>
    </source>
</evidence>
<dbReference type="AlphaFoldDB" id="A0ABD5PS55"/>
<proteinExistence type="predicted"/>
<reference evidence="2 3" key="1">
    <citation type="journal article" date="2019" name="Int. J. Syst. Evol. Microbiol.">
        <title>The Global Catalogue of Microorganisms (GCM) 10K type strain sequencing project: providing services to taxonomists for standard genome sequencing and annotation.</title>
        <authorList>
            <consortium name="The Broad Institute Genomics Platform"/>
            <consortium name="The Broad Institute Genome Sequencing Center for Infectious Disease"/>
            <person name="Wu L."/>
            <person name="Ma J."/>
        </authorList>
    </citation>
    <scope>NUCLEOTIDE SEQUENCE [LARGE SCALE GENOMIC DNA]</scope>
    <source>
        <strain evidence="2 3">WLHS5</strain>
    </source>
</reference>